<dbReference type="Pfam" id="PF01402">
    <property type="entry name" value="RHH_1"/>
    <property type="match status" value="1"/>
</dbReference>
<keyword evidence="3" id="KW-1185">Reference proteome</keyword>
<dbReference type="InterPro" id="IPR002145">
    <property type="entry name" value="CopG"/>
</dbReference>
<reference evidence="2 3" key="1">
    <citation type="submission" date="2019-02" db="EMBL/GenBank/DDBJ databases">
        <title>Draft genome sequence of Amycolatopsis sp. 8-3EHSu isolated from roots of Suaeda maritima.</title>
        <authorList>
            <person name="Duangmal K."/>
            <person name="Chantavorakit T."/>
        </authorList>
    </citation>
    <scope>NUCLEOTIDE SEQUENCE [LARGE SCALE GENOMIC DNA]</scope>
    <source>
        <strain evidence="2 3">8-3EHSu</strain>
    </source>
</reference>
<evidence type="ECO:0000313" key="2">
    <source>
        <dbReference type="EMBL" id="RZQ59952.1"/>
    </source>
</evidence>
<evidence type="ECO:0000313" key="3">
    <source>
        <dbReference type="Proteomes" id="UP000292003"/>
    </source>
</evidence>
<gene>
    <name evidence="2" type="ORF">EWH70_31465</name>
</gene>
<dbReference type="EMBL" id="SFCC01000020">
    <property type="protein sequence ID" value="RZQ59952.1"/>
    <property type="molecule type" value="Genomic_DNA"/>
</dbReference>
<dbReference type="RefSeq" id="WP_130479215.1">
    <property type="nucleotide sequence ID" value="NZ_SFCC01000020.1"/>
</dbReference>
<dbReference type="AlphaFoldDB" id="A0A4Q7J092"/>
<protein>
    <submittedName>
        <fullName evidence="2">Ribbon-helix-helix protein, CopG family</fullName>
    </submittedName>
</protein>
<dbReference type="GO" id="GO:0006355">
    <property type="term" value="P:regulation of DNA-templated transcription"/>
    <property type="evidence" value="ECO:0007669"/>
    <property type="project" value="InterPro"/>
</dbReference>
<evidence type="ECO:0000259" key="1">
    <source>
        <dbReference type="Pfam" id="PF01402"/>
    </source>
</evidence>
<organism evidence="2 3">
    <name type="scientific">Amycolatopsis suaedae</name>
    <dbReference type="NCBI Taxonomy" id="2510978"/>
    <lineage>
        <taxon>Bacteria</taxon>
        <taxon>Bacillati</taxon>
        <taxon>Actinomycetota</taxon>
        <taxon>Actinomycetes</taxon>
        <taxon>Pseudonocardiales</taxon>
        <taxon>Pseudonocardiaceae</taxon>
        <taxon>Amycolatopsis</taxon>
    </lineage>
</organism>
<sequence length="77" mass="8533">MKLSVSLTEEDVAFIDHYAAASRIPSRSAVVHRALELLRASQLEDDYRAAWEEWSERGEQDAWEAAGADGLGEVRSG</sequence>
<feature type="domain" description="Ribbon-helix-helix protein CopG" evidence="1">
    <location>
        <begin position="2"/>
        <end position="38"/>
    </location>
</feature>
<dbReference type="Proteomes" id="UP000292003">
    <property type="component" value="Unassembled WGS sequence"/>
</dbReference>
<name>A0A4Q7J092_9PSEU</name>
<dbReference type="OrthoDB" id="3692970at2"/>
<accession>A0A4Q7J092</accession>
<comment type="caution">
    <text evidence="2">The sequence shown here is derived from an EMBL/GenBank/DDBJ whole genome shotgun (WGS) entry which is preliminary data.</text>
</comment>
<proteinExistence type="predicted"/>